<dbReference type="InterPro" id="IPR020472">
    <property type="entry name" value="WD40_PAC1"/>
</dbReference>
<dbReference type="PANTHER" id="PTHR19848:SF8">
    <property type="entry name" value="F-BOX AND WD REPEAT DOMAIN CONTAINING 7"/>
    <property type="match status" value="1"/>
</dbReference>
<dbReference type="Proteomes" id="UP000663846">
    <property type="component" value="Unassembled WGS sequence"/>
</dbReference>
<dbReference type="Gene3D" id="3.40.50.300">
    <property type="entry name" value="P-loop containing nucleotide triphosphate hydrolases"/>
    <property type="match status" value="1"/>
</dbReference>
<feature type="domain" description="Nephrocystin 3-like N-terminal" evidence="5">
    <location>
        <begin position="263"/>
        <end position="420"/>
    </location>
</feature>
<dbReference type="PRINTS" id="PR00319">
    <property type="entry name" value="GPROTEINB"/>
</dbReference>
<feature type="repeat" description="WD" evidence="3">
    <location>
        <begin position="1305"/>
        <end position="1346"/>
    </location>
</feature>
<dbReference type="SUPFAM" id="SSF52047">
    <property type="entry name" value="RNI-like"/>
    <property type="match status" value="1"/>
</dbReference>
<feature type="repeat" description="WD" evidence="3">
    <location>
        <begin position="1263"/>
        <end position="1304"/>
    </location>
</feature>
<dbReference type="CDD" id="cd00200">
    <property type="entry name" value="WD40"/>
    <property type="match status" value="2"/>
</dbReference>
<dbReference type="PROSITE" id="PS50082">
    <property type="entry name" value="WD_REPEATS_2"/>
    <property type="match status" value="13"/>
</dbReference>
<dbReference type="InterPro" id="IPR036322">
    <property type="entry name" value="WD40_repeat_dom_sf"/>
</dbReference>
<dbReference type="InterPro" id="IPR019775">
    <property type="entry name" value="WD40_repeat_CS"/>
</dbReference>
<evidence type="ECO:0000256" key="1">
    <source>
        <dbReference type="ARBA" id="ARBA00022574"/>
    </source>
</evidence>
<comment type="caution">
    <text evidence="6">The sequence shown here is derived from an EMBL/GenBank/DDBJ whole genome shotgun (WGS) entry which is preliminary data.</text>
</comment>
<dbReference type="SUPFAM" id="SSF50998">
    <property type="entry name" value="Quinoprotein alcohol dehydrogenase-like"/>
    <property type="match status" value="1"/>
</dbReference>
<feature type="repeat" description="WD" evidence="3">
    <location>
        <begin position="919"/>
        <end position="960"/>
    </location>
</feature>
<protein>
    <recommendedName>
        <fullName evidence="5">Nephrocystin 3-like N-terminal domain-containing protein</fullName>
    </recommendedName>
</protein>
<dbReference type="InterPro" id="IPR001680">
    <property type="entry name" value="WD40_rpt"/>
</dbReference>
<feature type="repeat" description="WD" evidence="3">
    <location>
        <begin position="1220"/>
        <end position="1261"/>
    </location>
</feature>
<feature type="compositionally biased region" description="Basic and acidic residues" evidence="4">
    <location>
        <begin position="39"/>
        <end position="52"/>
    </location>
</feature>
<sequence length="1746" mass="192916">MSFRDKLHSIKHRTKARINASFGTRDTMRSPPKPSNLELESRQSGDQKEEQNRQPSPSATPLVPDTISATVQESPRGSWTRLKIFLQLLEPAVGIFGPLYTITKELVQCIQIYEEAASGQKDYETLRNELENIFAALQMYYSHGTSPVMTSSMQSLCRSIHQELTHVQRIAANRAKRPFAKNDVDEVLACYRRIQSYFQRLSLNANMSMWRIAEDQAAAGNSYRMSGHLDRLSPSLSARYNSAQALDLNRGECIPGTRKGVLEHILHWVHNSEAGSIYWLNGMAGTGKTTISYSTCVTLDTDQKLAASFFCSRQLPGYRNTNLILPSIAYQIARFSRPFQSALSQILEKDPDVHTSLPDIQFEELIVKPLAEVHATLPNNLVVVIDALDECENQQGASRVLEVLLAKAASLPLKFFVSSRPEPELRMLLSKNTGEQQGTRMVLHELEKGVVQSDIEQYLKSSLALIQPSELQIASLVERSGVLFIYAATIVRYIGPSNPRRNPSARLEALLNASTATGSNRNKEIDNLYTLILQAAFDNPDLEDEERDDIRLVLNTVLCAQEPLTINGLAKLLKMEDTNRIYSALQPLWSVLFICENSYMVTSFHASFPEYIFDAARSKEYSYDVAACHLALAHLCFDCIAAAPRFNICGLESSFVPDADIIDLETRIQNSIPMELLYACQHWAAHLNYAKKSPDLLGRVEDFLSTRLLTWMEVMNLKKRIHAGVTIIQMAESWVAMFPRSHDATPHIYVSMLSFWPEASPISKHYSRYMDQLVKADGTAISRQRRSLLATWSLGDMVASTAFSPDGASIALAVGNTVVVVDASNGRKLFDPLRGHSREVRSVEFSPDGSRIVSASYDKTIRVWDAQNGELVLGPLKGHNWHVTSAGFSPDGTRIVSGSDDKTICVWDTKSGEIVLGPLKGHTNNVTSVQFSPDGTRIVSGSFDKTIRIWDSKTGAMLLDPLEGHTHKVTSVRLSPDGNYIVSGSADANVRVWDVRSGRICLGPIDGHTDQVATVSFSAQGDRIVSGSLDGTIHVRDSRTGELTLEPLVGHTSWVRSVSLSPDGTRIISGSGDGTVCVWDAQTSELYPGKLDGHSGSITSVAFSHDGTRIVSGSNDMTIRMWHSQTGDMVLGPLDAHSSFIRSVDISRDGTHIASGAADRTICIWDAHTGDLVLGPLKGHTAWVRSVRFSPDGVRLVSASHDETICFWDVRNGEILLGPLKGHRNRVYSVEWSPDGGRVVSGSADATICVWDAQTGEIILGPLEGHTDSVTSVTFSPNGTLIASGSVDMTIRLWDSQTGNTLGSFPGHGDAITAVSFSADGTRIASASNDKHVGYWLVQNGEMALVLLSGHKGPVMSVGFSPDGSRIVSGSADKTIRVHDIRDVYQPEQPRSGSVLDWELNKDGLILKNPELGKAVLRFDPAGGAKRLRSNKAEELSKLQADAIEHMPNLVDMNIWGRAILPHHLQQIADRPVENLRRLTLMQVIPDDSLSVVPELVRAHPNLTELRLWPTLRADQFTDTSQQGFTLDRADAPHLRSFTGSLPVLGDLLQDTEERQQETKEPVEPITHATIASPILLHEHFEDLSVLKASGSSLRSFQCHVVVANWHAMEVIAKAMPQLEVLKLHVLANFKRDRFVDFINQVEGLEHFTNLRELHLNSRDVTVFHRTAFARKGAEQEVIEKLSQQCKTLRVITMPPYRRWVMQTDGKWNVLSGQELNEHISFVKAQLGRPNDGQLRNVGSTSGPLS</sequence>
<dbReference type="InterPro" id="IPR032675">
    <property type="entry name" value="LRR_dom_sf"/>
</dbReference>
<evidence type="ECO:0000256" key="3">
    <source>
        <dbReference type="PROSITE-ProRule" id="PRU00221"/>
    </source>
</evidence>
<keyword evidence="1 3" id="KW-0853">WD repeat</keyword>
<dbReference type="InterPro" id="IPR015943">
    <property type="entry name" value="WD40/YVTN_repeat-like_dom_sf"/>
</dbReference>
<dbReference type="Pfam" id="PF00400">
    <property type="entry name" value="WD40"/>
    <property type="match status" value="13"/>
</dbReference>
<feature type="repeat" description="WD" evidence="3">
    <location>
        <begin position="833"/>
        <end position="874"/>
    </location>
</feature>
<dbReference type="SMART" id="SM00320">
    <property type="entry name" value="WD40"/>
    <property type="match status" value="14"/>
</dbReference>
<gene>
    <name evidence="6" type="ORF">RDB_LOCUS38846</name>
</gene>
<evidence type="ECO:0000259" key="5">
    <source>
        <dbReference type="Pfam" id="PF24883"/>
    </source>
</evidence>
<feature type="region of interest" description="Disordered" evidence="4">
    <location>
        <begin position="1"/>
        <end position="65"/>
    </location>
</feature>
<evidence type="ECO:0000313" key="6">
    <source>
        <dbReference type="EMBL" id="CAE6385545.1"/>
    </source>
</evidence>
<feature type="repeat" description="WD" evidence="3">
    <location>
        <begin position="1048"/>
        <end position="1085"/>
    </location>
</feature>
<dbReference type="PANTHER" id="PTHR19848">
    <property type="entry name" value="WD40 REPEAT PROTEIN"/>
    <property type="match status" value="1"/>
</dbReference>
<organism evidence="6 7">
    <name type="scientific">Rhizoctonia solani</name>
    <dbReference type="NCBI Taxonomy" id="456999"/>
    <lineage>
        <taxon>Eukaryota</taxon>
        <taxon>Fungi</taxon>
        <taxon>Dikarya</taxon>
        <taxon>Basidiomycota</taxon>
        <taxon>Agaricomycotina</taxon>
        <taxon>Agaricomycetes</taxon>
        <taxon>Cantharellales</taxon>
        <taxon>Ceratobasidiaceae</taxon>
        <taxon>Rhizoctonia</taxon>
    </lineage>
</organism>
<dbReference type="PROSITE" id="PS00678">
    <property type="entry name" value="WD_REPEATS_1"/>
    <property type="match status" value="9"/>
</dbReference>
<dbReference type="EMBL" id="CAJMWS010000245">
    <property type="protein sequence ID" value="CAE6385545.1"/>
    <property type="molecule type" value="Genomic_DNA"/>
</dbReference>
<dbReference type="InterPro" id="IPR027417">
    <property type="entry name" value="P-loop_NTPase"/>
</dbReference>
<dbReference type="Pfam" id="PF24883">
    <property type="entry name" value="NPHP3_N"/>
    <property type="match status" value="1"/>
</dbReference>
<feature type="repeat" description="WD" evidence="3">
    <location>
        <begin position="1091"/>
        <end position="1132"/>
    </location>
</feature>
<proteinExistence type="predicted"/>
<dbReference type="PROSITE" id="PS50294">
    <property type="entry name" value="WD_REPEATS_REGION"/>
    <property type="match status" value="13"/>
</dbReference>
<keyword evidence="2" id="KW-0677">Repeat</keyword>
<evidence type="ECO:0000256" key="4">
    <source>
        <dbReference type="SAM" id="MobiDB-lite"/>
    </source>
</evidence>
<name>A0A8H3A2Y0_9AGAM</name>
<feature type="repeat" description="WD" evidence="3">
    <location>
        <begin position="876"/>
        <end position="917"/>
    </location>
</feature>
<reference evidence="6" key="1">
    <citation type="submission" date="2021-01" db="EMBL/GenBank/DDBJ databases">
        <authorList>
            <person name="Kaushik A."/>
        </authorList>
    </citation>
    <scope>NUCLEOTIDE SEQUENCE</scope>
    <source>
        <strain evidence="6">AG1-1C</strain>
    </source>
</reference>
<feature type="repeat" description="WD" evidence="3">
    <location>
        <begin position="962"/>
        <end position="999"/>
    </location>
</feature>
<feature type="repeat" description="WD" evidence="3">
    <location>
        <begin position="1177"/>
        <end position="1218"/>
    </location>
</feature>
<feature type="repeat" description="WD" evidence="3">
    <location>
        <begin position="1348"/>
        <end position="1382"/>
    </location>
</feature>
<dbReference type="Gene3D" id="3.80.10.10">
    <property type="entry name" value="Ribonuclease Inhibitor"/>
    <property type="match status" value="1"/>
</dbReference>
<dbReference type="InterPro" id="IPR001632">
    <property type="entry name" value="WD40_G-protein_beta-like"/>
</dbReference>
<evidence type="ECO:0000313" key="7">
    <source>
        <dbReference type="Proteomes" id="UP000663846"/>
    </source>
</evidence>
<evidence type="ECO:0000256" key="2">
    <source>
        <dbReference type="ARBA" id="ARBA00022737"/>
    </source>
</evidence>
<accession>A0A8H3A2Y0</accession>
<dbReference type="InterPro" id="IPR011047">
    <property type="entry name" value="Quinoprotein_ADH-like_sf"/>
</dbReference>
<dbReference type="InterPro" id="IPR056884">
    <property type="entry name" value="NPHP3-like_N"/>
</dbReference>
<dbReference type="PRINTS" id="PR00320">
    <property type="entry name" value="GPROTEINBRPT"/>
</dbReference>
<feature type="repeat" description="WD" evidence="3">
    <location>
        <begin position="1134"/>
        <end position="1175"/>
    </location>
</feature>
<dbReference type="SUPFAM" id="SSF50978">
    <property type="entry name" value="WD40 repeat-like"/>
    <property type="match status" value="1"/>
</dbReference>
<dbReference type="Gene3D" id="2.130.10.10">
    <property type="entry name" value="YVTN repeat-like/Quinoprotein amine dehydrogenase"/>
    <property type="match status" value="6"/>
</dbReference>
<feature type="repeat" description="WD" evidence="3">
    <location>
        <begin position="1005"/>
        <end position="1046"/>
    </location>
</feature>